<dbReference type="RefSeq" id="XP_457298.2">
    <property type="nucleotide sequence ID" value="XM_457298.1"/>
</dbReference>
<organism evidence="2 3">
    <name type="scientific">Debaryomyces hansenii (strain ATCC 36239 / CBS 767 / BCRC 21394 / JCM 1990 / NBRC 0083 / IGC 2968)</name>
    <name type="common">Yeast</name>
    <name type="synonym">Torulaspora hansenii</name>
    <dbReference type="NCBI Taxonomy" id="284592"/>
    <lineage>
        <taxon>Eukaryota</taxon>
        <taxon>Fungi</taxon>
        <taxon>Dikarya</taxon>
        <taxon>Ascomycota</taxon>
        <taxon>Saccharomycotina</taxon>
        <taxon>Pichiomycetes</taxon>
        <taxon>Debaryomycetaceae</taxon>
        <taxon>Debaryomyces</taxon>
    </lineage>
</organism>
<dbReference type="EMBL" id="CR382134">
    <property type="protein sequence ID" value="CAG85299.2"/>
    <property type="molecule type" value="Genomic_DNA"/>
</dbReference>
<dbReference type="KEGG" id="dha:DEHA2B07810g"/>
<proteinExistence type="predicted"/>
<feature type="region of interest" description="Disordered" evidence="1">
    <location>
        <begin position="52"/>
        <end position="146"/>
    </location>
</feature>
<accession>Q6BWX1</accession>
<dbReference type="VEuPathDB" id="FungiDB:DEHA2B07810g"/>
<dbReference type="eggNOG" id="ENOG502T5GY">
    <property type="taxonomic scope" value="Eukaryota"/>
</dbReference>
<feature type="compositionally biased region" description="Polar residues" evidence="1">
    <location>
        <begin position="177"/>
        <end position="188"/>
    </location>
</feature>
<keyword evidence="3" id="KW-1185">Reference proteome</keyword>
<dbReference type="OrthoDB" id="4093331at2759"/>
<dbReference type="STRING" id="284592.Q6BWX1"/>
<gene>
    <name evidence="2" type="ordered locus">DEHA2B07810g</name>
</gene>
<feature type="region of interest" description="Disordered" evidence="1">
    <location>
        <begin position="165"/>
        <end position="188"/>
    </location>
</feature>
<protein>
    <submittedName>
        <fullName evidence="2">DEHA2B07810p</fullName>
    </submittedName>
</protein>
<feature type="compositionally biased region" description="Polar residues" evidence="1">
    <location>
        <begin position="15"/>
        <end position="40"/>
    </location>
</feature>
<feature type="compositionally biased region" description="Low complexity" evidence="1">
    <location>
        <begin position="78"/>
        <end position="88"/>
    </location>
</feature>
<name>Q6BWX1_DEBHA</name>
<dbReference type="Proteomes" id="UP000000599">
    <property type="component" value="Chromosome B"/>
</dbReference>
<reference evidence="2 3" key="1">
    <citation type="journal article" date="2004" name="Nature">
        <title>Genome evolution in yeasts.</title>
        <authorList>
            <consortium name="Genolevures"/>
            <person name="Dujon B."/>
            <person name="Sherman D."/>
            <person name="Fischer G."/>
            <person name="Durrens P."/>
            <person name="Casaregola S."/>
            <person name="Lafontaine I."/>
            <person name="de Montigny J."/>
            <person name="Marck C."/>
            <person name="Neuveglise C."/>
            <person name="Talla E."/>
            <person name="Goffard N."/>
            <person name="Frangeul L."/>
            <person name="Aigle M."/>
            <person name="Anthouard V."/>
            <person name="Babour A."/>
            <person name="Barbe V."/>
            <person name="Barnay S."/>
            <person name="Blanchin S."/>
            <person name="Beckerich J.M."/>
            <person name="Beyne E."/>
            <person name="Bleykasten C."/>
            <person name="Boisrame A."/>
            <person name="Boyer J."/>
            <person name="Cattolico L."/>
            <person name="Confanioleri F."/>
            <person name="de Daruvar A."/>
            <person name="Despons L."/>
            <person name="Fabre E."/>
            <person name="Fairhead C."/>
            <person name="Ferry-Dumazet H."/>
            <person name="Groppi A."/>
            <person name="Hantraye F."/>
            <person name="Hennequin C."/>
            <person name="Jauniaux N."/>
            <person name="Joyet P."/>
            <person name="Kachouri R."/>
            <person name="Kerrest A."/>
            <person name="Koszul R."/>
            <person name="Lemaire M."/>
            <person name="Lesur I."/>
            <person name="Ma L."/>
            <person name="Muller H."/>
            <person name="Nicaud J.M."/>
            <person name="Nikolski M."/>
            <person name="Oztas S."/>
            <person name="Ozier-Kalogeropoulos O."/>
            <person name="Pellenz S."/>
            <person name="Potier S."/>
            <person name="Richard G.F."/>
            <person name="Straub M.L."/>
            <person name="Suleau A."/>
            <person name="Swennene D."/>
            <person name="Tekaia F."/>
            <person name="Wesolowski-Louvel M."/>
            <person name="Westhof E."/>
            <person name="Wirth B."/>
            <person name="Zeniou-Meyer M."/>
            <person name="Zivanovic I."/>
            <person name="Bolotin-Fukuhara M."/>
            <person name="Thierry A."/>
            <person name="Bouchier C."/>
            <person name="Caudron B."/>
            <person name="Scarpelli C."/>
            <person name="Gaillardin C."/>
            <person name="Weissenbach J."/>
            <person name="Wincker P."/>
            <person name="Souciet J.L."/>
        </authorList>
    </citation>
    <scope>NUCLEOTIDE SEQUENCE [LARGE SCALE GENOMIC DNA]</scope>
    <source>
        <strain evidence="3">ATCC 36239 / CBS 767 / BCRC 21394 / JCM 1990 / NBRC 0083 / IGC 2968</strain>
    </source>
</reference>
<dbReference type="OMA" id="ELHWRDP"/>
<dbReference type="InParanoid" id="Q6BWX1"/>
<evidence type="ECO:0000256" key="1">
    <source>
        <dbReference type="SAM" id="MobiDB-lite"/>
    </source>
</evidence>
<sequence>MSYHNIRFSDKENALKQTQVNSSKPNALTTKSKNIPSNSENAFNIRSNAKQMNQTTGQRAPMQRVPLGGKDQNKAIPSLSRSQSSLNSGDNKHQRKKILLPKAPSLSKANSSLGFVHRSNPATGESLYKPPQNKKLADINDSIFNPDNAQRSKELVQPQDTDTLTKHITDTPITPVGSPSLSSTITPKTKSLDASNISHRDLNRNNVDPIKRNLKKSSKINEQNQHAEAKKSFQIHHDLIEDEDSIEYAPAKGPSLPYRPGDMDPLTDADLEIFSRPNGITLTEENEHEYPEIYQNEMDLNFQEIDLDDPTNFSFEYNDQDIEADDKDEQITDTKNIGLNVDELNDLLDF</sequence>
<dbReference type="GeneID" id="2913672"/>
<dbReference type="HOGENOM" id="CLU_794796_0_0_1"/>
<evidence type="ECO:0000313" key="3">
    <source>
        <dbReference type="Proteomes" id="UP000000599"/>
    </source>
</evidence>
<dbReference type="AlphaFoldDB" id="Q6BWX1"/>
<feature type="region of interest" description="Disordered" evidence="1">
    <location>
        <begin position="1"/>
        <end position="40"/>
    </location>
</feature>
<evidence type="ECO:0000313" key="2">
    <source>
        <dbReference type="EMBL" id="CAG85299.2"/>
    </source>
</evidence>